<organism evidence="3 4">
    <name type="scientific">Pollutimonas harenae</name>
    <dbReference type="NCBI Taxonomy" id="657015"/>
    <lineage>
        <taxon>Bacteria</taxon>
        <taxon>Pseudomonadati</taxon>
        <taxon>Pseudomonadota</taxon>
        <taxon>Betaproteobacteria</taxon>
        <taxon>Burkholderiales</taxon>
        <taxon>Alcaligenaceae</taxon>
        <taxon>Pollutimonas</taxon>
    </lineage>
</organism>
<dbReference type="InterPro" id="IPR038522">
    <property type="entry name" value="T4/T6SS_DotU_sf"/>
</dbReference>
<dbReference type="OrthoDB" id="345640at2"/>
<name>A0A853H0B2_9BURK</name>
<dbReference type="InterPro" id="IPR017732">
    <property type="entry name" value="T4/T6SS_DotU"/>
</dbReference>
<feature type="domain" description="Type IV / VI secretion system DotU" evidence="2">
    <location>
        <begin position="17"/>
        <end position="206"/>
    </location>
</feature>
<dbReference type="RefSeq" id="WP_130037311.1">
    <property type="nucleotide sequence ID" value="NZ_JACCEV010000001.1"/>
</dbReference>
<accession>A0A853H0B2</accession>
<protein>
    <submittedName>
        <fullName evidence="3">DotU family type IV/VI secretion system protein</fullName>
    </submittedName>
</protein>
<evidence type="ECO:0000259" key="2">
    <source>
        <dbReference type="Pfam" id="PF09850"/>
    </source>
</evidence>
<dbReference type="EMBL" id="JACCEV010000001">
    <property type="protein sequence ID" value="NYT85139.1"/>
    <property type="molecule type" value="Genomic_DNA"/>
</dbReference>
<keyword evidence="1" id="KW-0472">Membrane</keyword>
<comment type="caution">
    <text evidence="3">The sequence shown here is derived from an EMBL/GenBank/DDBJ whole genome shotgun (WGS) entry which is preliminary data.</text>
</comment>
<dbReference type="Gene3D" id="1.25.40.590">
    <property type="entry name" value="Type IV / VI secretion system, DotU"/>
    <property type="match status" value="1"/>
</dbReference>
<evidence type="ECO:0000313" key="3">
    <source>
        <dbReference type="EMBL" id="NYT85139.1"/>
    </source>
</evidence>
<dbReference type="Pfam" id="PF09850">
    <property type="entry name" value="DotU"/>
    <property type="match status" value="1"/>
</dbReference>
<gene>
    <name evidence="3" type="ORF">H0A62_05945</name>
</gene>
<evidence type="ECO:0000256" key="1">
    <source>
        <dbReference type="SAM" id="Phobius"/>
    </source>
</evidence>
<reference evidence="3 4" key="1">
    <citation type="submission" date="2020-07" db="EMBL/GenBank/DDBJ databases">
        <title>Taxonomic revisions and descriptions of new bacterial species based on genomic comparisons in the high-G+C-content subgroup of the family Alcaligenaceae.</title>
        <authorList>
            <person name="Szabo A."/>
            <person name="Felfoldi T."/>
        </authorList>
    </citation>
    <scope>NUCLEOTIDE SEQUENCE [LARGE SCALE GENOMIC DNA]</scope>
    <source>
        <strain evidence="3 4">DSM 25667</strain>
    </source>
</reference>
<dbReference type="PANTHER" id="PTHR38033">
    <property type="entry name" value="MEMBRANE PROTEIN-RELATED"/>
    <property type="match status" value="1"/>
</dbReference>
<proteinExistence type="predicted"/>
<sequence length="223" mass="24508">MRLASYWIPRMELAYAAIRQSDTNVEGIVAQLKESLDQAGAQARRAGHSSESVQNALYATVAWIDELAMSVAWPGSAAWRLSPLQRHYFATTRAGVGFFDRLQDLPEQATDVREVFALMLIAGFQGQFAHRPAAELEQFRNALLERVAQESNMAPVGGGQPLFPEAYALGKQVAMSRRPVGPSTAAILMVVLPLLVLVGLYVYLNTQLFYDTAELVKPLTKGL</sequence>
<keyword evidence="4" id="KW-1185">Reference proteome</keyword>
<feature type="transmembrane region" description="Helical" evidence="1">
    <location>
        <begin position="185"/>
        <end position="204"/>
    </location>
</feature>
<dbReference type="NCBIfam" id="TIGR03349">
    <property type="entry name" value="IV_VI_DotU"/>
    <property type="match status" value="1"/>
</dbReference>
<keyword evidence="1" id="KW-0812">Transmembrane</keyword>
<evidence type="ECO:0000313" key="4">
    <source>
        <dbReference type="Proteomes" id="UP000554144"/>
    </source>
</evidence>
<dbReference type="Proteomes" id="UP000554144">
    <property type="component" value="Unassembled WGS sequence"/>
</dbReference>
<dbReference type="AlphaFoldDB" id="A0A853H0B2"/>
<dbReference type="PANTHER" id="PTHR38033:SF1">
    <property type="entry name" value="DOTU FAMILY TYPE IV_VI SECRETION SYSTEM PROTEIN"/>
    <property type="match status" value="1"/>
</dbReference>
<keyword evidence="1" id="KW-1133">Transmembrane helix</keyword>